<reference evidence="2 3" key="1">
    <citation type="submission" date="2021-01" db="EMBL/GenBank/DDBJ databases">
        <title>Whole genome shotgun sequence of Planotetraspora phitsanulokensis NBRC 104273.</title>
        <authorList>
            <person name="Komaki H."/>
            <person name="Tamura T."/>
        </authorList>
    </citation>
    <scope>NUCLEOTIDE SEQUENCE [LARGE SCALE GENOMIC DNA]</scope>
    <source>
        <strain evidence="2 3">NBRC 104273</strain>
    </source>
</reference>
<feature type="transmembrane region" description="Helical" evidence="1">
    <location>
        <begin position="392"/>
        <end position="413"/>
    </location>
</feature>
<gene>
    <name evidence="2" type="ORF">Pph01_56910</name>
</gene>
<proteinExistence type="predicted"/>
<feature type="transmembrane region" description="Helical" evidence="1">
    <location>
        <begin position="164"/>
        <end position="181"/>
    </location>
</feature>
<feature type="transmembrane region" description="Helical" evidence="1">
    <location>
        <begin position="32"/>
        <end position="57"/>
    </location>
</feature>
<feature type="transmembrane region" description="Helical" evidence="1">
    <location>
        <begin position="237"/>
        <end position="255"/>
    </location>
</feature>
<feature type="transmembrane region" description="Helical" evidence="1">
    <location>
        <begin position="103"/>
        <end position="124"/>
    </location>
</feature>
<accession>A0A8J3U8Q6</accession>
<keyword evidence="1" id="KW-0812">Transmembrane</keyword>
<evidence type="ECO:0000313" key="2">
    <source>
        <dbReference type="EMBL" id="GII40688.1"/>
    </source>
</evidence>
<evidence type="ECO:0000313" key="3">
    <source>
        <dbReference type="Proteomes" id="UP000622547"/>
    </source>
</evidence>
<feature type="transmembrane region" description="Helical" evidence="1">
    <location>
        <begin position="302"/>
        <end position="320"/>
    </location>
</feature>
<organism evidence="2 3">
    <name type="scientific">Planotetraspora phitsanulokensis</name>
    <dbReference type="NCBI Taxonomy" id="575192"/>
    <lineage>
        <taxon>Bacteria</taxon>
        <taxon>Bacillati</taxon>
        <taxon>Actinomycetota</taxon>
        <taxon>Actinomycetes</taxon>
        <taxon>Streptosporangiales</taxon>
        <taxon>Streptosporangiaceae</taxon>
        <taxon>Planotetraspora</taxon>
    </lineage>
</organism>
<feature type="transmembrane region" description="Helical" evidence="1">
    <location>
        <begin position="188"/>
        <end position="205"/>
    </location>
</feature>
<sequence>MATSKQAAGGGEVVVELALPSWMGAGFLRRHGLSLVAAVLVTVQLVWKGVLLGRSFFWGDDYAYIVRAMEHPFDWDYLTSLYGPKLLPVGFAVVWAVSRADVYNWVLAASALLVLQVAASFAVYRLLRVLFGSRPAILVPFGLYLFTPLTVPALLWWAAGLEAVPLQLTLALALTSHVLYLRSGRMRHVAAAAFWFLMALGSFFLKAAGAFPLLALVVTAGYFGGVRTAVVRHLRAWLVYAAVLAACAVFFALGLDTSDQPVGFPSFSETAAFAGTLLGKVFPTLALGGPIDWYGGWAVPPGLLLVSSWLVFAALIVVTLRCRRAAGWAWAGLIAYLLVVDFVPVVLGRGHYASQALEPRYLADAALALALCLALATLPVRDEREPYRRAFPAGRAAAAGGVFAGACLLLSVVSVERFTSGFEARADRDRTYLATAQRTLATLPPGTQLYPHALPDDVLFYGFGEANLSAHVLGPLAPPDVRAMMRDPQPSVDPKVLDSDGNLTAMRPFAGQARPPGGARCFPRMGGTMTIPIATKGDYALAGFSYLDAAGGPATVLMGTTRVDLTLPAGNHNMYFMTRAKSTEMQITTTQNICVTGGVVGVAVPATEG</sequence>
<keyword evidence="1" id="KW-0472">Membrane</keyword>
<evidence type="ECO:0000256" key="1">
    <source>
        <dbReference type="SAM" id="Phobius"/>
    </source>
</evidence>
<dbReference type="Proteomes" id="UP000622547">
    <property type="component" value="Unassembled WGS sequence"/>
</dbReference>
<feature type="transmembrane region" description="Helical" evidence="1">
    <location>
        <begin position="361"/>
        <end position="380"/>
    </location>
</feature>
<name>A0A8J3U8Q6_9ACTN</name>
<feature type="transmembrane region" description="Helical" evidence="1">
    <location>
        <begin position="211"/>
        <end position="230"/>
    </location>
</feature>
<feature type="transmembrane region" description="Helical" evidence="1">
    <location>
        <begin position="77"/>
        <end position="97"/>
    </location>
</feature>
<dbReference type="RefSeq" id="WP_204076198.1">
    <property type="nucleotide sequence ID" value="NZ_BAABHI010000002.1"/>
</dbReference>
<comment type="caution">
    <text evidence="2">The sequence shown here is derived from an EMBL/GenBank/DDBJ whole genome shotgun (WGS) entry which is preliminary data.</text>
</comment>
<dbReference type="EMBL" id="BOOP01000028">
    <property type="protein sequence ID" value="GII40688.1"/>
    <property type="molecule type" value="Genomic_DNA"/>
</dbReference>
<feature type="transmembrane region" description="Helical" evidence="1">
    <location>
        <begin position="327"/>
        <end position="349"/>
    </location>
</feature>
<protein>
    <submittedName>
        <fullName evidence="2">Uncharacterized protein</fullName>
    </submittedName>
</protein>
<keyword evidence="1" id="KW-1133">Transmembrane helix</keyword>
<feature type="transmembrane region" description="Helical" evidence="1">
    <location>
        <begin position="136"/>
        <end position="158"/>
    </location>
</feature>
<dbReference type="AlphaFoldDB" id="A0A8J3U8Q6"/>
<keyword evidence="3" id="KW-1185">Reference proteome</keyword>